<keyword evidence="2" id="KW-1185">Reference proteome</keyword>
<comment type="caution">
    <text evidence="1">The sequence shown here is derived from an EMBL/GenBank/DDBJ whole genome shotgun (WGS) entry which is preliminary data.</text>
</comment>
<gene>
    <name evidence="1" type="ORF">DPEC_G00071880</name>
</gene>
<evidence type="ECO:0000313" key="1">
    <source>
        <dbReference type="EMBL" id="KAJ8010139.1"/>
    </source>
</evidence>
<evidence type="ECO:0000313" key="2">
    <source>
        <dbReference type="Proteomes" id="UP001157502"/>
    </source>
</evidence>
<sequence length="250" mass="27688">MTLGRVVSKGCQVRFSWVPAHVGVVGNEAVDRVAKKALREEVVTLEVKWSKREAKSMIWAKMMERWQVQWDEELKGRHLYRIQRKGYLLYLLSPAAAACDPAQVKKKWSDLKIATKRRVSALKRSQSQTGGGPPDPSLLLTPTEERVAAFIGTVSLEGITGGGDTDDIYGLFRQKTASVVEFAGKEIPSGATSLECPDLPPFSTVDRPPSLLIGGPCLDFGGSTVTWCVLFLIVLLCYACKCEHWHNIWV</sequence>
<name>A0ACC2H283_DALPE</name>
<proteinExistence type="predicted"/>
<dbReference type="Proteomes" id="UP001157502">
    <property type="component" value="Chromosome 6"/>
</dbReference>
<dbReference type="EMBL" id="CM055733">
    <property type="protein sequence ID" value="KAJ8010139.1"/>
    <property type="molecule type" value="Genomic_DNA"/>
</dbReference>
<organism evidence="1 2">
    <name type="scientific">Dallia pectoralis</name>
    <name type="common">Alaska blackfish</name>
    <dbReference type="NCBI Taxonomy" id="75939"/>
    <lineage>
        <taxon>Eukaryota</taxon>
        <taxon>Metazoa</taxon>
        <taxon>Chordata</taxon>
        <taxon>Craniata</taxon>
        <taxon>Vertebrata</taxon>
        <taxon>Euteleostomi</taxon>
        <taxon>Actinopterygii</taxon>
        <taxon>Neopterygii</taxon>
        <taxon>Teleostei</taxon>
        <taxon>Protacanthopterygii</taxon>
        <taxon>Esociformes</taxon>
        <taxon>Umbridae</taxon>
        <taxon>Dallia</taxon>
    </lineage>
</organism>
<protein>
    <submittedName>
        <fullName evidence="1">Uncharacterized protein</fullName>
    </submittedName>
</protein>
<accession>A0ACC2H283</accession>
<reference evidence="1" key="1">
    <citation type="submission" date="2021-05" db="EMBL/GenBank/DDBJ databases">
        <authorList>
            <person name="Pan Q."/>
            <person name="Jouanno E."/>
            <person name="Zahm M."/>
            <person name="Klopp C."/>
            <person name="Cabau C."/>
            <person name="Louis A."/>
            <person name="Berthelot C."/>
            <person name="Parey E."/>
            <person name="Roest Crollius H."/>
            <person name="Montfort J."/>
            <person name="Robinson-Rechavi M."/>
            <person name="Bouchez O."/>
            <person name="Lampietro C."/>
            <person name="Lopez Roques C."/>
            <person name="Donnadieu C."/>
            <person name="Postlethwait J."/>
            <person name="Bobe J."/>
            <person name="Dillon D."/>
            <person name="Chandos A."/>
            <person name="von Hippel F."/>
            <person name="Guiguen Y."/>
        </authorList>
    </citation>
    <scope>NUCLEOTIDE SEQUENCE</scope>
    <source>
        <strain evidence="1">YG-Jan2019</strain>
    </source>
</reference>